<sequence>MDYARTAEKILERVGGKDNVLGLVHCMTRLRFTLKDESIVDDDLVKRTKGVMGVIRKAGQYQVIIGNDVAYVYEELCKLGNFKGQPAPQKANNAPKKKQSIPAMLMDTISGIMSPVIPAIIGAAMIKVLLTLLPMIGWLNTEGQTYQILSVIGDGAFYFMPVLIAISAARKFNTNTYYAASLALIMLHPNFVSLMSAANEAEQTVKFLGVIPVTYANYAYSVIPIILSVWMLKYVEKLVDKITPVITKNFLKPMLVVLIAAPIALIVLGPLGAICGEWLSKIVYFAHDKLGFIAVGIVAGVFPFVVMAGMHHAFTPIKLGMIATGGYEAFICIAELCSNMAQGAAALAVAVKTKNKDFKQVAGSSAFSALVAGITEPALYGVTVRLKKPMLGACIGAVAGGLFGGFMQMKCYGIATPAIVTIVQYAEPGNAMSLVIAALTILITVVVTFIATMIIGFEDIVDEDDDDMPSPEPAKIVEPKSKFDKVVSPVEGTAVKSEILKNQEQSEFSKNFDMVMSPDKETVYAPFEGKVLKVSQDGKVIEMEKAGSGLKVTLNVFGSKNAFEIKKNPGDNMSAGEEIGKINTNDLKNALVGISVQEKEKYMDVVPSQKDVFSRQDVLVTVV</sequence>
<evidence type="ECO:0000256" key="8">
    <source>
        <dbReference type="ARBA" id="ARBA00022777"/>
    </source>
</evidence>
<reference evidence="15" key="1">
    <citation type="submission" date="2020-10" db="EMBL/GenBank/DDBJ databases">
        <authorList>
            <person name="Gilroy R."/>
        </authorList>
    </citation>
    <scope>NUCLEOTIDE SEQUENCE</scope>
    <source>
        <strain evidence="15">ChiGjej1B1-1684</strain>
    </source>
</reference>
<keyword evidence="5" id="KW-0808">Transferase</keyword>
<dbReference type="CDD" id="cd00212">
    <property type="entry name" value="PTS_IIB_glc"/>
    <property type="match status" value="1"/>
</dbReference>
<evidence type="ECO:0000256" key="4">
    <source>
        <dbReference type="ARBA" id="ARBA00022597"/>
    </source>
</evidence>
<dbReference type="InterPro" id="IPR011055">
    <property type="entry name" value="Dup_hybrid_motif"/>
</dbReference>
<dbReference type="Gene3D" id="3.30.1360.60">
    <property type="entry name" value="Glucose permease domain IIB"/>
    <property type="match status" value="1"/>
</dbReference>
<evidence type="ECO:0000313" key="16">
    <source>
        <dbReference type="Proteomes" id="UP000824118"/>
    </source>
</evidence>
<feature type="transmembrane region" description="Helical" evidence="12">
    <location>
        <begin position="218"/>
        <end position="235"/>
    </location>
</feature>
<gene>
    <name evidence="15" type="ORF">IAD22_02090</name>
</gene>
<evidence type="ECO:0000256" key="6">
    <source>
        <dbReference type="ARBA" id="ARBA00022683"/>
    </source>
</evidence>
<evidence type="ECO:0000256" key="3">
    <source>
        <dbReference type="ARBA" id="ARBA00022475"/>
    </source>
</evidence>
<dbReference type="GO" id="GO:0009401">
    <property type="term" value="P:phosphoenolpyruvate-dependent sugar phosphotransferase system"/>
    <property type="evidence" value="ECO:0007669"/>
    <property type="project" value="UniProtKB-KW"/>
</dbReference>
<evidence type="ECO:0000256" key="1">
    <source>
        <dbReference type="ARBA" id="ARBA00004651"/>
    </source>
</evidence>
<dbReference type="GO" id="GO:0005886">
    <property type="term" value="C:plasma membrane"/>
    <property type="evidence" value="ECO:0007669"/>
    <property type="project" value="UniProtKB-SubCell"/>
</dbReference>
<comment type="caution">
    <text evidence="15">The sequence shown here is derived from an EMBL/GenBank/DDBJ whole genome shotgun (WGS) entry which is preliminary data.</text>
</comment>
<keyword evidence="4" id="KW-0762">Sugar transport</keyword>
<evidence type="ECO:0000256" key="7">
    <source>
        <dbReference type="ARBA" id="ARBA00022692"/>
    </source>
</evidence>
<evidence type="ECO:0000256" key="11">
    <source>
        <dbReference type="PROSITE-ProRule" id="PRU00421"/>
    </source>
</evidence>
<feature type="transmembrane region" description="Helical" evidence="12">
    <location>
        <begin position="291"/>
        <end position="310"/>
    </location>
</feature>
<keyword evidence="6" id="KW-0598">Phosphotransferase system</keyword>
<comment type="subcellular location">
    <subcellularLocation>
        <location evidence="1">Cell membrane</location>
        <topology evidence="1">Multi-pass membrane protein</topology>
    </subcellularLocation>
</comment>
<dbReference type="Proteomes" id="UP000824118">
    <property type="component" value="Unassembled WGS sequence"/>
</dbReference>
<keyword evidence="8" id="KW-0418">Kinase</keyword>
<evidence type="ECO:0000256" key="12">
    <source>
        <dbReference type="SAM" id="Phobius"/>
    </source>
</evidence>
<dbReference type="SUPFAM" id="SSF51261">
    <property type="entry name" value="Duplicated hybrid motif"/>
    <property type="match status" value="1"/>
</dbReference>
<dbReference type="PANTHER" id="PTHR30175">
    <property type="entry name" value="PHOSPHOTRANSFERASE SYSTEM TRANSPORT PROTEIN"/>
    <property type="match status" value="1"/>
</dbReference>
<evidence type="ECO:0000256" key="2">
    <source>
        <dbReference type="ARBA" id="ARBA00022448"/>
    </source>
</evidence>
<organism evidence="15 16">
    <name type="scientific">Candidatus Limousia pullorum</name>
    <dbReference type="NCBI Taxonomy" id="2840860"/>
    <lineage>
        <taxon>Bacteria</taxon>
        <taxon>Bacillati</taxon>
        <taxon>Bacillota</taxon>
        <taxon>Clostridia</taxon>
        <taxon>Eubacteriales</taxon>
        <taxon>Oscillospiraceae</taxon>
        <taxon>Oscillospiraceae incertae sedis</taxon>
        <taxon>Candidatus Limousia</taxon>
    </lineage>
</organism>
<feature type="domain" description="PTS EIIB type-1" evidence="13">
    <location>
        <begin position="4"/>
        <end position="86"/>
    </location>
</feature>
<dbReference type="SUPFAM" id="SSF55604">
    <property type="entry name" value="Glucose permease domain IIB"/>
    <property type="match status" value="1"/>
</dbReference>
<keyword evidence="7 12" id="KW-0812">Transmembrane</keyword>
<evidence type="ECO:0000313" key="15">
    <source>
        <dbReference type="EMBL" id="HIU49791.1"/>
    </source>
</evidence>
<dbReference type="InterPro" id="IPR050558">
    <property type="entry name" value="PTS_Sugar-Specific_Components"/>
</dbReference>
<feature type="domain" description="PTS EIIC type-1" evidence="14">
    <location>
        <begin position="107"/>
        <end position="473"/>
    </location>
</feature>
<evidence type="ECO:0000256" key="9">
    <source>
        <dbReference type="ARBA" id="ARBA00022989"/>
    </source>
</evidence>
<dbReference type="InterPro" id="IPR036878">
    <property type="entry name" value="Glu_permease_IIB"/>
</dbReference>
<evidence type="ECO:0000259" key="13">
    <source>
        <dbReference type="PROSITE" id="PS51098"/>
    </source>
</evidence>
<dbReference type="Gene3D" id="2.70.70.10">
    <property type="entry name" value="Glucose Permease (Domain IIA)"/>
    <property type="match status" value="1"/>
</dbReference>
<dbReference type="AlphaFoldDB" id="A0A9D1S7G8"/>
<dbReference type="PANTHER" id="PTHR30175:SF1">
    <property type="entry name" value="PTS SYSTEM ARBUTIN-, CELLOBIOSE-, AND SALICIN-SPECIFIC EIIBC COMPONENT-RELATED"/>
    <property type="match status" value="1"/>
</dbReference>
<evidence type="ECO:0000256" key="10">
    <source>
        <dbReference type="ARBA" id="ARBA00023136"/>
    </source>
</evidence>
<accession>A0A9D1S7G8</accession>
<dbReference type="InterPro" id="IPR013013">
    <property type="entry name" value="PTS_EIIC_1"/>
</dbReference>
<dbReference type="GO" id="GO:0090589">
    <property type="term" value="F:protein-phosphocysteine-trehalose phosphotransferase system transporter activity"/>
    <property type="evidence" value="ECO:0007669"/>
    <property type="project" value="TreeGrafter"/>
</dbReference>
<dbReference type="Pfam" id="PF00367">
    <property type="entry name" value="PTS_EIIB"/>
    <property type="match status" value="1"/>
</dbReference>
<dbReference type="FunFam" id="3.30.1360.60:FF:000001">
    <property type="entry name" value="PTS system glucose-specific IIBC component PtsG"/>
    <property type="match status" value="1"/>
</dbReference>
<feature type="active site" description="Phosphocysteine intermediate; for EIIB activity" evidence="11">
    <location>
        <position position="26"/>
    </location>
</feature>
<dbReference type="InterPro" id="IPR003352">
    <property type="entry name" value="PTS_EIIC"/>
</dbReference>
<evidence type="ECO:0000259" key="14">
    <source>
        <dbReference type="PROSITE" id="PS51103"/>
    </source>
</evidence>
<keyword evidence="3" id="KW-1003">Cell membrane</keyword>
<feature type="transmembrane region" description="Helical" evidence="12">
    <location>
        <begin position="178"/>
        <end position="198"/>
    </location>
</feature>
<name>A0A9D1S7G8_9FIRM</name>
<proteinExistence type="predicted"/>
<evidence type="ECO:0000256" key="5">
    <source>
        <dbReference type="ARBA" id="ARBA00022679"/>
    </source>
</evidence>
<dbReference type="Pfam" id="PF02378">
    <property type="entry name" value="PTS_EIIC"/>
    <property type="match status" value="1"/>
</dbReference>
<dbReference type="EMBL" id="DVNG01000031">
    <property type="protein sequence ID" value="HIU49791.1"/>
    <property type="molecule type" value="Genomic_DNA"/>
</dbReference>
<dbReference type="GO" id="GO:0016301">
    <property type="term" value="F:kinase activity"/>
    <property type="evidence" value="ECO:0007669"/>
    <property type="project" value="UniProtKB-KW"/>
</dbReference>
<dbReference type="PROSITE" id="PS51103">
    <property type="entry name" value="PTS_EIIC_TYPE_1"/>
    <property type="match status" value="1"/>
</dbReference>
<reference evidence="15" key="2">
    <citation type="journal article" date="2021" name="PeerJ">
        <title>Extensive microbial diversity within the chicken gut microbiome revealed by metagenomics and culture.</title>
        <authorList>
            <person name="Gilroy R."/>
            <person name="Ravi A."/>
            <person name="Getino M."/>
            <person name="Pursley I."/>
            <person name="Horton D.L."/>
            <person name="Alikhan N.F."/>
            <person name="Baker D."/>
            <person name="Gharbi K."/>
            <person name="Hall N."/>
            <person name="Watson M."/>
            <person name="Adriaenssens E.M."/>
            <person name="Foster-Nyarko E."/>
            <person name="Jarju S."/>
            <person name="Secka A."/>
            <person name="Antonio M."/>
            <person name="Oren A."/>
            <person name="Chaudhuri R.R."/>
            <person name="La Ragione R."/>
            <person name="Hildebrand F."/>
            <person name="Pallen M.J."/>
        </authorList>
    </citation>
    <scope>NUCLEOTIDE SEQUENCE</scope>
    <source>
        <strain evidence="15">ChiGjej1B1-1684</strain>
    </source>
</reference>
<keyword evidence="10 12" id="KW-0472">Membrane</keyword>
<dbReference type="GO" id="GO:0015771">
    <property type="term" value="P:trehalose transport"/>
    <property type="evidence" value="ECO:0007669"/>
    <property type="project" value="TreeGrafter"/>
</dbReference>
<dbReference type="PROSITE" id="PS01035">
    <property type="entry name" value="PTS_EIIB_TYPE_1_CYS"/>
    <property type="match status" value="1"/>
</dbReference>
<feature type="transmembrane region" description="Helical" evidence="12">
    <location>
        <begin position="255"/>
        <end position="279"/>
    </location>
</feature>
<feature type="transmembrane region" description="Helical" evidence="12">
    <location>
        <begin position="116"/>
        <end position="139"/>
    </location>
</feature>
<feature type="transmembrane region" description="Helical" evidence="12">
    <location>
        <begin position="434"/>
        <end position="457"/>
    </location>
</feature>
<dbReference type="InterPro" id="IPR018113">
    <property type="entry name" value="PTrfase_EIIB_Cys"/>
</dbReference>
<dbReference type="InterPro" id="IPR001996">
    <property type="entry name" value="PTS_IIB_1"/>
</dbReference>
<feature type="transmembrane region" description="Helical" evidence="12">
    <location>
        <begin position="145"/>
        <end position="166"/>
    </location>
</feature>
<keyword evidence="9 12" id="KW-1133">Transmembrane helix</keyword>
<dbReference type="PROSITE" id="PS51098">
    <property type="entry name" value="PTS_EIIB_TYPE_1"/>
    <property type="match status" value="1"/>
</dbReference>
<dbReference type="GO" id="GO:0008982">
    <property type="term" value="F:protein-N(PI)-phosphohistidine-sugar phosphotransferase activity"/>
    <property type="evidence" value="ECO:0007669"/>
    <property type="project" value="InterPro"/>
</dbReference>
<keyword evidence="2" id="KW-0813">Transport</keyword>
<protein>
    <submittedName>
        <fullName evidence="15">PTS transporter subunit EIIC</fullName>
    </submittedName>
</protein>